<gene>
    <name evidence="3" type="ORF">GCM10011282_28270</name>
</gene>
<dbReference type="SUPFAM" id="SSF46767">
    <property type="entry name" value="Methylated DNA-protein cysteine methyltransferase, C-terminal domain"/>
    <property type="match status" value="1"/>
</dbReference>
<dbReference type="Gene3D" id="1.10.10.10">
    <property type="entry name" value="Winged helix-like DNA-binding domain superfamily/Winged helix DNA-binding domain"/>
    <property type="match status" value="1"/>
</dbReference>
<dbReference type="SUPFAM" id="SSF53155">
    <property type="entry name" value="Methylated DNA-protein cysteine methyltransferase domain"/>
    <property type="match status" value="1"/>
</dbReference>
<keyword evidence="4" id="KW-1185">Reference proteome</keyword>
<dbReference type="PANTHER" id="PTHR10815:SF13">
    <property type="entry name" value="METHYLATED-DNA--PROTEIN-CYSTEINE METHYLTRANSFERASE"/>
    <property type="match status" value="1"/>
</dbReference>
<dbReference type="Proteomes" id="UP000620127">
    <property type="component" value="Unassembled WGS sequence"/>
</dbReference>
<dbReference type="GO" id="GO:0032259">
    <property type="term" value="P:methylation"/>
    <property type="evidence" value="ECO:0007669"/>
    <property type="project" value="UniProtKB-KW"/>
</dbReference>
<comment type="caution">
    <text evidence="3">The sequence shown here is derived from an EMBL/GenBank/DDBJ whole genome shotgun (WGS) entry which is preliminary data.</text>
</comment>
<dbReference type="GO" id="GO:0008168">
    <property type="term" value="F:methyltransferase activity"/>
    <property type="evidence" value="ECO:0007669"/>
    <property type="project" value="UniProtKB-KW"/>
</dbReference>
<feature type="domain" description="Methylated-DNA-[protein]-cysteine S-methyltransferase DNA binding" evidence="2">
    <location>
        <begin position="86"/>
        <end position="170"/>
    </location>
</feature>
<keyword evidence="1" id="KW-0227">DNA damage</keyword>
<dbReference type="NCBIfam" id="TIGR00589">
    <property type="entry name" value="ogt"/>
    <property type="match status" value="1"/>
</dbReference>
<name>A0ABQ2XKA7_9BURK</name>
<evidence type="ECO:0000256" key="1">
    <source>
        <dbReference type="ARBA" id="ARBA00022763"/>
    </source>
</evidence>
<dbReference type="InterPro" id="IPR036217">
    <property type="entry name" value="MethylDNA_cys_MeTrfase_DNAb"/>
</dbReference>
<dbReference type="InterPro" id="IPR036388">
    <property type="entry name" value="WH-like_DNA-bd_sf"/>
</dbReference>
<reference evidence="4" key="1">
    <citation type="journal article" date="2019" name="Int. J. Syst. Evol. Microbiol.">
        <title>The Global Catalogue of Microorganisms (GCM) 10K type strain sequencing project: providing services to taxonomists for standard genome sequencing and annotation.</title>
        <authorList>
            <consortium name="The Broad Institute Genomics Platform"/>
            <consortium name="The Broad Institute Genome Sequencing Center for Infectious Disease"/>
            <person name="Wu L."/>
            <person name="Ma J."/>
        </authorList>
    </citation>
    <scope>NUCLEOTIDE SEQUENCE [LARGE SCALE GENOMIC DNA]</scope>
    <source>
        <strain evidence="4">KCTC 23916</strain>
    </source>
</reference>
<proteinExistence type="predicted"/>
<dbReference type="InterPro" id="IPR036631">
    <property type="entry name" value="MGMT_N_sf"/>
</dbReference>
<dbReference type="EMBL" id="BMYT01000005">
    <property type="protein sequence ID" value="GGX20513.1"/>
    <property type="molecule type" value="Genomic_DNA"/>
</dbReference>
<keyword evidence="3" id="KW-0489">Methyltransferase</keyword>
<evidence type="ECO:0000259" key="2">
    <source>
        <dbReference type="Pfam" id="PF01035"/>
    </source>
</evidence>
<accession>A0ABQ2XKA7</accession>
<dbReference type="Pfam" id="PF01035">
    <property type="entry name" value="DNA_binding_1"/>
    <property type="match status" value="1"/>
</dbReference>
<dbReference type="InterPro" id="IPR014048">
    <property type="entry name" value="MethylDNA_cys_MeTrfase_DNA-bd"/>
</dbReference>
<sequence length="186" mass="20352">MNGNVMATPESIIEAAIFSAIVPAPFGYIGVRTENAELSELVYLPQRFQEKAPSDAIAQSAAEQITRYFADPDFQFDLPLKSVGTAFQHRVWQAISSVPRGQVRTYGQIAHLIGSAPRAVGQACGANWFPLIIPCHRVTASGGLGGFAHHDDATGFHLGVKRYLLRLEGVPEYSQPESTQHQESMW</sequence>
<keyword evidence="3" id="KW-0808">Transferase</keyword>
<evidence type="ECO:0000313" key="3">
    <source>
        <dbReference type="EMBL" id="GGX20513.1"/>
    </source>
</evidence>
<organism evidence="3 4">
    <name type="scientific">Undibacterium macrobrachii</name>
    <dbReference type="NCBI Taxonomy" id="1119058"/>
    <lineage>
        <taxon>Bacteria</taxon>
        <taxon>Pseudomonadati</taxon>
        <taxon>Pseudomonadota</taxon>
        <taxon>Betaproteobacteria</taxon>
        <taxon>Burkholderiales</taxon>
        <taxon>Oxalobacteraceae</taxon>
        <taxon>Undibacterium</taxon>
    </lineage>
</organism>
<evidence type="ECO:0000313" key="4">
    <source>
        <dbReference type="Proteomes" id="UP000620127"/>
    </source>
</evidence>
<dbReference type="PANTHER" id="PTHR10815">
    <property type="entry name" value="METHYLATED-DNA--PROTEIN-CYSTEINE METHYLTRANSFERASE"/>
    <property type="match status" value="1"/>
</dbReference>
<protein>
    <submittedName>
        <fullName evidence="3">Methylated-DNA--protein-cysteine methyltransferase</fullName>
    </submittedName>
</protein>
<dbReference type="CDD" id="cd06445">
    <property type="entry name" value="ATase"/>
    <property type="match status" value="1"/>
</dbReference>